<accession>A0ABT7VNM8</accession>
<keyword evidence="4" id="KW-1185">Reference proteome</keyword>
<keyword evidence="1" id="KW-0963">Cytoplasm</keyword>
<dbReference type="RefSeq" id="WP_289559769.1">
    <property type="nucleotide sequence ID" value="NZ_JAUDEO010000016.1"/>
</dbReference>
<feature type="region of interest" description="Disordered" evidence="2">
    <location>
        <begin position="1"/>
        <end position="44"/>
    </location>
</feature>
<comment type="similarity">
    <text evidence="1">Belongs to the GrpE family.</text>
</comment>
<comment type="function">
    <text evidence="1">Participates actively in the response to hyperosmotic and heat shock by preventing the aggregation of stress-denatured proteins, in association with DnaK and GrpE. It is the nucleotide exchange factor for DnaK and may function as a thermosensor. Unfolded proteins bind initially to DnaJ; upon interaction with the DnaJ-bound protein, DnaK hydrolyzes its bound ATP, resulting in the formation of a stable complex. GrpE releases ADP from DnaK; ATP binding to DnaK triggers the release of the substrate protein, thus completing the reaction cycle. Several rounds of ATP-dependent interactions between DnaJ, DnaK and GrpE are required for fully efficient folding.</text>
</comment>
<name>A0ABT7VNM8_9LACO</name>
<keyword evidence="1" id="KW-0143">Chaperone</keyword>
<evidence type="ECO:0000256" key="1">
    <source>
        <dbReference type="HAMAP-Rule" id="MF_01151"/>
    </source>
</evidence>
<dbReference type="PANTHER" id="PTHR21237">
    <property type="entry name" value="GRPE PROTEIN"/>
    <property type="match status" value="1"/>
</dbReference>
<reference evidence="4" key="1">
    <citation type="submission" date="2023-06" db="EMBL/GenBank/DDBJ databases">
        <title>Identification and characterization of horizontal gene transfer across gut microbiota members of farm animals based on homology search.</title>
        <authorList>
            <person name="Zeman M."/>
            <person name="Kubasova T."/>
            <person name="Jahodarova E."/>
            <person name="Nykrynova M."/>
            <person name="Rychlik I."/>
        </authorList>
    </citation>
    <scope>NUCLEOTIDE SEQUENCE [LARGE SCALE GENOMIC DNA]</scope>
    <source>
        <strain evidence="4">105_WCHN</strain>
    </source>
</reference>
<dbReference type="PROSITE" id="PS01071">
    <property type="entry name" value="GRPE"/>
    <property type="match status" value="1"/>
</dbReference>
<reference evidence="3 4" key="2">
    <citation type="submission" date="2023-06" db="EMBL/GenBank/DDBJ databases">
        <title>Identification and characterization of horizontal gene transfer across gut microbiota members of farm animals based on homology search.</title>
        <authorList>
            <person name="Schwarzerova J."/>
            <person name="Nykrynova M."/>
            <person name="Jureckova K."/>
            <person name="Cejkova D."/>
            <person name="Rychlik I."/>
        </authorList>
    </citation>
    <scope>NUCLEOTIDE SEQUENCE [LARGE SCALE GENOMIC DNA]</scope>
    <source>
        <strain evidence="3 4">105_WCHN</strain>
    </source>
</reference>
<evidence type="ECO:0000313" key="3">
    <source>
        <dbReference type="EMBL" id="MDM8333741.1"/>
    </source>
</evidence>
<dbReference type="NCBIfam" id="NF010738">
    <property type="entry name" value="PRK14140.1"/>
    <property type="match status" value="1"/>
</dbReference>
<gene>
    <name evidence="1 3" type="primary">grpE</name>
    <name evidence="3" type="ORF">QUW46_04015</name>
</gene>
<evidence type="ECO:0000256" key="2">
    <source>
        <dbReference type="SAM" id="MobiDB-lite"/>
    </source>
</evidence>
<dbReference type="HAMAP" id="MF_01151">
    <property type="entry name" value="GrpE"/>
    <property type="match status" value="1"/>
</dbReference>
<dbReference type="InterPro" id="IPR000740">
    <property type="entry name" value="GrpE"/>
</dbReference>
<reference evidence="3 4" key="3">
    <citation type="submission" date="2023-06" db="EMBL/GenBank/DDBJ databases">
        <authorList>
            <person name="Zeman M."/>
            <person name="Kubasova T."/>
            <person name="Jahodarova E."/>
            <person name="Nykrynova M."/>
            <person name="Rychlik I."/>
        </authorList>
    </citation>
    <scope>NUCLEOTIDE SEQUENCE [LARGE SCALE GENOMIC DNA]</scope>
    <source>
        <strain evidence="3 4">105_WCHN</strain>
    </source>
</reference>
<dbReference type="NCBIfam" id="NF010759">
    <property type="entry name" value="PRK14162.1"/>
    <property type="match status" value="1"/>
</dbReference>
<proteinExistence type="inferred from homology"/>
<dbReference type="CDD" id="cd00446">
    <property type="entry name" value="GrpE"/>
    <property type="match status" value="1"/>
</dbReference>
<dbReference type="Proteomes" id="UP001529423">
    <property type="component" value="Unassembled WGS sequence"/>
</dbReference>
<comment type="subcellular location">
    <subcellularLocation>
        <location evidence="1">Cytoplasm</location>
    </subcellularLocation>
</comment>
<comment type="caution">
    <text evidence="3">The sequence shown here is derived from an EMBL/GenBank/DDBJ whole genome shotgun (WGS) entry which is preliminary data.</text>
</comment>
<dbReference type="PANTHER" id="PTHR21237:SF23">
    <property type="entry name" value="GRPE PROTEIN HOMOLOG, MITOCHONDRIAL"/>
    <property type="match status" value="1"/>
</dbReference>
<dbReference type="EMBL" id="JAUDEO010000016">
    <property type="protein sequence ID" value="MDM8333741.1"/>
    <property type="molecule type" value="Genomic_DNA"/>
</dbReference>
<comment type="subunit">
    <text evidence="1">Homodimer.</text>
</comment>
<dbReference type="Pfam" id="PF01025">
    <property type="entry name" value="GrpE"/>
    <property type="match status" value="1"/>
</dbReference>
<keyword evidence="1" id="KW-0346">Stress response</keyword>
<protein>
    <recommendedName>
        <fullName evidence="1">Protein GrpE</fullName>
    </recommendedName>
    <alternativeName>
        <fullName evidence="1">HSP-70 cofactor</fullName>
    </alternativeName>
</protein>
<organism evidence="3 4">
    <name type="scientific">Limosilactobacillus panis</name>
    <dbReference type="NCBI Taxonomy" id="47493"/>
    <lineage>
        <taxon>Bacteria</taxon>
        <taxon>Bacillati</taxon>
        <taxon>Bacillota</taxon>
        <taxon>Bacilli</taxon>
        <taxon>Lactobacillales</taxon>
        <taxon>Lactobacillaceae</taxon>
        <taxon>Limosilactobacillus</taxon>
    </lineage>
</organism>
<sequence>MAEQEEKKQQAAKQTEAKAREAKGEQHAAAEHEHHGKCHHRCEQLQKENAELKKQLADKDDKYLRAEAEIQNMTNRFKKERAQILKYDGQDLAKSVLPVLDNLKRALSIEVTDENGQQLKKGIQMVHDHLMTALTDHGITEIPAAGKPFDPTMHQAVQTVPVEDGQKPDTIVKVLQAGYQLKDRVLRPAMVVVAQ</sequence>
<feature type="compositionally biased region" description="Basic and acidic residues" evidence="2">
    <location>
        <begin position="1"/>
        <end position="34"/>
    </location>
</feature>
<evidence type="ECO:0000313" key="4">
    <source>
        <dbReference type="Proteomes" id="UP001529423"/>
    </source>
</evidence>